<sequence>MTTPATERDAPETVTIKRADQADLLAVFRIEQRAFSQPWPFTAFDGFVGEAGFLVATKPGDVDTAGSDRRGRR</sequence>
<organism evidence="1 2">
    <name type="scientific">Halobium palmae</name>
    <dbReference type="NCBI Taxonomy" id="1776492"/>
    <lineage>
        <taxon>Archaea</taxon>
        <taxon>Methanobacteriati</taxon>
        <taxon>Methanobacteriota</taxon>
        <taxon>Stenosarchaea group</taxon>
        <taxon>Halobacteria</taxon>
        <taxon>Halobacteriales</taxon>
        <taxon>Haloferacaceae</taxon>
        <taxon>Halobium</taxon>
    </lineage>
</organism>
<gene>
    <name evidence="1" type="ORF">ACFQE1_19195</name>
</gene>
<comment type="caution">
    <text evidence="1">The sequence shown here is derived from an EMBL/GenBank/DDBJ whole genome shotgun (WGS) entry which is preliminary data.</text>
</comment>
<evidence type="ECO:0000313" key="1">
    <source>
        <dbReference type="EMBL" id="MFC6726451.1"/>
    </source>
</evidence>
<dbReference type="Proteomes" id="UP001596328">
    <property type="component" value="Unassembled WGS sequence"/>
</dbReference>
<feature type="non-terminal residue" evidence="1">
    <location>
        <position position="73"/>
    </location>
</feature>
<dbReference type="AlphaFoldDB" id="A0ABD5S4G0"/>
<protein>
    <submittedName>
        <fullName evidence="1">Ribosomal-protein-alanine N-acetyltransferase RimI</fullName>
    </submittedName>
</protein>
<evidence type="ECO:0000313" key="2">
    <source>
        <dbReference type="Proteomes" id="UP001596328"/>
    </source>
</evidence>
<proteinExistence type="predicted"/>
<name>A0ABD5S4G0_9EURY</name>
<reference evidence="1 2" key="1">
    <citation type="journal article" date="2019" name="Int. J. Syst. Evol. Microbiol.">
        <title>The Global Catalogue of Microorganisms (GCM) 10K type strain sequencing project: providing services to taxonomists for standard genome sequencing and annotation.</title>
        <authorList>
            <consortium name="The Broad Institute Genomics Platform"/>
            <consortium name="The Broad Institute Genome Sequencing Center for Infectious Disease"/>
            <person name="Wu L."/>
            <person name="Ma J."/>
        </authorList>
    </citation>
    <scope>NUCLEOTIDE SEQUENCE [LARGE SCALE GENOMIC DNA]</scope>
    <source>
        <strain evidence="1 2">NBRC 111368</strain>
    </source>
</reference>
<keyword evidence="2" id="KW-1185">Reference proteome</keyword>
<accession>A0ABD5S4G0</accession>
<dbReference type="EMBL" id="JBHSWU010001123">
    <property type="protein sequence ID" value="MFC6726451.1"/>
    <property type="molecule type" value="Genomic_DNA"/>
</dbReference>